<dbReference type="PROSITE" id="PS51635">
    <property type="entry name" value="PNPLA"/>
    <property type="match status" value="1"/>
</dbReference>
<comment type="caution">
    <text evidence="9">The sequence shown here is derived from an EMBL/GenBank/DDBJ whole genome shotgun (WGS) entry which is preliminary data.</text>
</comment>
<dbReference type="InterPro" id="IPR016035">
    <property type="entry name" value="Acyl_Trfase/lysoPLipase"/>
</dbReference>
<dbReference type="GO" id="GO:0016042">
    <property type="term" value="P:lipid catabolic process"/>
    <property type="evidence" value="ECO:0007669"/>
    <property type="project" value="UniProtKB-UniRule"/>
</dbReference>
<dbReference type="Pfam" id="PF01734">
    <property type="entry name" value="Patatin"/>
    <property type="match status" value="1"/>
</dbReference>
<feature type="short sequence motif" description="DGA/G" evidence="7">
    <location>
        <begin position="733"/>
        <end position="735"/>
    </location>
</feature>
<keyword evidence="7" id="KW-0442">Lipid degradation</keyword>
<dbReference type="InterPro" id="IPR006181">
    <property type="entry name" value="D-amino_acid_oxidase_CS"/>
</dbReference>
<comment type="caution">
    <text evidence="7">Lacks conserved residue(s) required for the propagation of feature annotation.</text>
</comment>
<dbReference type="Gene3D" id="3.40.1090.10">
    <property type="entry name" value="Cytosolic phospholipase A2 catalytic domain"/>
    <property type="match status" value="2"/>
</dbReference>
<dbReference type="PROSITE" id="PS00677">
    <property type="entry name" value="DAO"/>
    <property type="match status" value="1"/>
</dbReference>
<feature type="short sequence motif" description="GXSXG" evidence="7">
    <location>
        <begin position="580"/>
        <end position="584"/>
    </location>
</feature>
<keyword evidence="7" id="KW-0378">Hydrolase</keyword>
<evidence type="ECO:0000313" key="10">
    <source>
        <dbReference type="Proteomes" id="UP001201812"/>
    </source>
</evidence>
<dbReference type="InterPro" id="IPR006076">
    <property type="entry name" value="FAD-dep_OxRdtase"/>
</dbReference>
<dbReference type="PANTHER" id="PTHR11530:SF28">
    <property type="entry name" value="D-ASPARTATE OXIDASE 1"/>
    <property type="match status" value="1"/>
</dbReference>
<dbReference type="GO" id="GO:0016787">
    <property type="term" value="F:hydrolase activity"/>
    <property type="evidence" value="ECO:0007669"/>
    <property type="project" value="UniProtKB-UniRule"/>
</dbReference>
<dbReference type="Gene3D" id="3.30.9.10">
    <property type="entry name" value="D-Amino Acid Oxidase, subunit A, domain 2"/>
    <property type="match status" value="1"/>
</dbReference>
<gene>
    <name evidence="9" type="ORF">DdX_13584</name>
</gene>
<evidence type="ECO:0000256" key="5">
    <source>
        <dbReference type="ARBA" id="ARBA00023002"/>
    </source>
</evidence>
<dbReference type="SUPFAM" id="SSF51971">
    <property type="entry name" value="Nucleotide-binding domain"/>
    <property type="match status" value="1"/>
</dbReference>
<keyword evidence="6 7" id="KW-0443">Lipid metabolism</keyword>
<evidence type="ECO:0000313" key="9">
    <source>
        <dbReference type="EMBL" id="KAI1705446.1"/>
    </source>
</evidence>
<comment type="similarity">
    <text evidence="2">Belongs to the DAMOX/DASOX family.</text>
</comment>
<dbReference type="GO" id="GO:0003884">
    <property type="term" value="F:D-amino-acid oxidase activity"/>
    <property type="evidence" value="ECO:0007669"/>
    <property type="project" value="InterPro"/>
</dbReference>
<evidence type="ECO:0000256" key="3">
    <source>
        <dbReference type="ARBA" id="ARBA00022630"/>
    </source>
</evidence>
<accession>A0AAD4MUZ5</accession>
<evidence type="ECO:0000256" key="7">
    <source>
        <dbReference type="PROSITE-ProRule" id="PRU01161"/>
    </source>
</evidence>
<dbReference type="Gene3D" id="3.40.50.720">
    <property type="entry name" value="NAD(P)-binding Rossmann-like Domain"/>
    <property type="match status" value="1"/>
</dbReference>
<dbReference type="InterPro" id="IPR002641">
    <property type="entry name" value="PNPLA_dom"/>
</dbReference>
<evidence type="ECO:0000256" key="6">
    <source>
        <dbReference type="ARBA" id="ARBA00023098"/>
    </source>
</evidence>
<dbReference type="GO" id="GO:0005737">
    <property type="term" value="C:cytoplasm"/>
    <property type="evidence" value="ECO:0007669"/>
    <property type="project" value="TreeGrafter"/>
</dbReference>
<proteinExistence type="inferred from homology"/>
<evidence type="ECO:0000256" key="1">
    <source>
        <dbReference type="ARBA" id="ARBA00001974"/>
    </source>
</evidence>
<evidence type="ECO:0000259" key="8">
    <source>
        <dbReference type="PROSITE" id="PS51635"/>
    </source>
</evidence>
<comment type="cofactor">
    <cofactor evidence="1">
        <name>FAD</name>
        <dbReference type="ChEBI" id="CHEBI:57692"/>
    </cofactor>
</comment>
<feature type="domain" description="PNPLA" evidence="8">
    <location>
        <begin position="545"/>
        <end position="746"/>
    </location>
</feature>
<dbReference type="Pfam" id="PF01266">
    <property type="entry name" value="DAO"/>
    <property type="match status" value="1"/>
</dbReference>
<keyword evidence="4" id="KW-0274">FAD</keyword>
<dbReference type="GO" id="GO:0071949">
    <property type="term" value="F:FAD binding"/>
    <property type="evidence" value="ECO:0007669"/>
    <property type="project" value="InterPro"/>
</dbReference>
<dbReference type="PANTHER" id="PTHR11530">
    <property type="entry name" value="D-AMINO ACID OXIDASE"/>
    <property type="match status" value="1"/>
</dbReference>
<dbReference type="GO" id="GO:0019478">
    <property type="term" value="P:D-amino acid catabolic process"/>
    <property type="evidence" value="ECO:0007669"/>
    <property type="project" value="TreeGrafter"/>
</dbReference>
<dbReference type="SUPFAM" id="SSF52151">
    <property type="entry name" value="FabD/lysophospholipase-like"/>
    <property type="match status" value="1"/>
</dbReference>
<feature type="active site" description="Nucleophile" evidence="7">
    <location>
        <position position="582"/>
    </location>
</feature>
<organism evidence="9 10">
    <name type="scientific">Ditylenchus destructor</name>
    <dbReference type="NCBI Taxonomy" id="166010"/>
    <lineage>
        <taxon>Eukaryota</taxon>
        <taxon>Metazoa</taxon>
        <taxon>Ecdysozoa</taxon>
        <taxon>Nematoda</taxon>
        <taxon>Chromadorea</taxon>
        <taxon>Rhabditida</taxon>
        <taxon>Tylenchina</taxon>
        <taxon>Tylenchomorpha</taxon>
        <taxon>Sphaerularioidea</taxon>
        <taxon>Anguinidae</taxon>
        <taxon>Anguininae</taxon>
        <taxon>Ditylenchus</taxon>
    </lineage>
</organism>
<dbReference type="AlphaFoldDB" id="A0AAD4MUZ5"/>
<keyword evidence="5" id="KW-0560">Oxidoreductase</keyword>
<keyword evidence="10" id="KW-1185">Reference proteome</keyword>
<reference evidence="9" key="1">
    <citation type="submission" date="2022-01" db="EMBL/GenBank/DDBJ databases">
        <title>Genome Sequence Resource for Two Populations of Ditylenchus destructor, the Migratory Endoparasitic Phytonematode.</title>
        <authorList>
            <person name="Zhang H."/>
            <person name="Lin R."/>
            <person name="Xie B."/>
        </authorList>
    </citation>
    <scope>NUCLEOTIDE SEQUENCE</scope>
    <source>
        <strain evidence="9">BazhouSP</strain>
    </source>
</reference>
<feature type="active site" description="Proton acceptor" evidence="7">
    <location>
        <position position="733"/>
    </location>
</feature>
<dbReference type="Proteomes" id="UP001201812">
    <property type="component" value="Unassembled WGS sequence"/>
</dbReference>
<sequence>MLQSRALNVAIVGEGVIGISTALAIKEALPSIKLTIISDRNFEDITSYGPPGIWCPHYDNEKNRKWEKASFDKLAKIEKEHSPEETGVKLISGYLQSDDKETIETEERYVKNTAYNFHVLTDREIKFLFPNLPKYACHYTTYAAEGRRYVPWMKRQLQKFNGVQFRRQKLTSLRDIIDKNDETFDVIINCAGIDGGKLAGDDNSCYPIRGVVFEVRIPWHRHFIFHKSVSVISGVENRCSTYSLPLVDSILLGGFFQENRWDLEVTNEDREDIWRRVLEVHPSFKNKVISEWCGLRPGRPNVRLEKSSLTSESGRVCHVIHNYGHGGNGFTLGWGCAQDVVAMINQILENVFRSKANLKLYTLDGIAWYGPHSNATRHADVPVRIDKQRRWAHTHGYKPLKFFSVSSFIWPEMLSRELFSLCAIIATFGKFVKAPKEILFCPNGALVTLGRNIQQQSSDGNFVKETSADEQIIKIEGKGTFTTKERLSDYGIKMWEFVGNAYEVYKMYGTFDGQMKIHHQIVSRHDQTITDIKEVLEGKRRGLALSLGGCGFVNPYYFGVLKCLRDHGQFLRSKITRYAGTSAGSLMATLEVVAPHKLNIALQKMYDMADTLNPVEPGSGLVRGLITHVLKAKHYFGAFSSGFSLKNELEVILDTVFADLRKLTPEQFRELDWNKTKKLYVSTSKYVDLCLQNVMLNQFSTYEDLKTALLASCHIPFFSKGLAISREDGYYVDGGFTFNLPEFSDMTTLTVSTFSGSAMIAPKWPLASQRNKDEILTEFKSSSTKIGLGKQQISLHWYNLSAASSAIHPPSSMGLKKDYYDRGYEDMKEFLEENAFNDECELIQKLARTEGFKFLPMEDEVSAKEN</sequence>
<dbReference type="SUPFAM" id="SSF54373">
    <property type="entry name" value="FAD-linked reductases, C-terminal domain"/>
    <property type="match status" value="1"/>
</dbReference>
<evidence type="ECO:0000256" key="4">
    <source>
        <dbReference type="ARBA" id="ARBA00022827"/>
    </source>
</evidence>
<keyword evidence="3" id="KW-0285">Flavoprotein</keyword>
<protein>
    <submittedName>
        <fullName evidence="9">FAD dependent oxidoreductase domain-containing protein</fullName>
    </submittedName>
</protein>
<dbReference type="InterPro" id="IPR023209">
    <property type="entry name" value="DAO"/>
</dbReference>
<dbReference type="EMBL" id="JAKKPZ010000056">
    <property type="protein sequence ID" value="KAI1705446.1"/>
    <property type="molecule type" value="Genomic_DNA"/>
</dbReference>
<name>A0AAD4MUZ5_9BILA</name>
<evidence type="ECO:0000256" key="2">
    <source>
        <dbReference type="ARBA" id="ARBA00006730"/>
    </source>
</evidence>